<comment type="caution">
    <text evidence="1">The sequence shown here is derived from an EMBL/GenBank/DDBJ whole genome shotgun (WGS) entry which is preliminary data.</text>
</comment>
<dbReference type="EMBL" id="LRQG01000108">
    <property type="protein sequence ID" value="KXA38687.1"/>
    <property type="molecule type" value="Genomic_DNA"/>
</dbReference>
<evidence type="ECO:0000313" key="1">
    <source>
        <dbReference type="EMBL" id="KXA38687.1"/>
    </source>
</evidence>
<proteinExistence type="predicted"/>
<dbReference type="STRING" id="28128.HMPREF3226_01543"/>
<evidence type="ECO:0000313" key="2">
    <source>
        <dbReference type="Proteomes" id="UP000070533"/>
    </source>
</evidence>
<gene>
    <name evidence="1" type="ORF">HMPREF3226_01543</name>
</gene>
<sequence>MVCFQVRIYEILLKVSSPIANIMFGNGCAMLIQPLVVACAF</sequence>
<reference evidence="2" key="1">
    <citation type="submission" date="2016-01" db="EMBL/GenBank/DDBJ databases">
        <authorList>
            <person name="Mitreva M."/>
            <person name="Pepin K.H."/>
            <person name="Mihindukulasuriya K.A."/>
            <person name="Fulton R."/>
            <person name="Fronick C."/>
            <person name="O'Laughlin M."/>
            <person name="Miner T."/>
            <person name="Herter B."/>
            <person name="Rosa B.A."/>
            <person name="Cordes M."/>
            <person name="Tomlinson C."/>
            <person name="Wollam A."/>
            <person name="Palsikar V.B."/>
            <person name="Mardis E.R."/>
            <person name="Wilson R.K."/>
        </authorList>
    </citation>
    <scope>NUCLEOTIDE SEQUENCE [LARGE SCALE GENOMIC DNA]</scope>
    <source>
        <strain evidence="2">MJR7716</strain>
    </source>
</reference>
<dbReference type="AlphaFoldDB" id="A0A133Q727"/>
<dbReference type="PATRIC" id="fig|28128.5.peg.1580"/>
<keyword evidence="2" id="KW-1185">Reference proteome</keyword>
<organism evidence="1 2">
    <name type="scientific">Prevotella corporis</name>
    <dbReference type="NCBI Taxonomy" id="28128"/>
    <lineage>
        <taxon>Bacteria</taxon>
        <taxon>Pseudomonadati</taxon>
        <taxon>Bacteroidota</taxon>
        <taxon>Bacteroidia</taxon>
        <taxon>Bacteroidales</taxon>
        <taxon>Prevotellaceae</taxon>
        <taxon>Prevotella</taxon>
    </lineage>
</organism>
<name>A0A133Q727_9BACT</name>
<protein>
    <submittedName>
        <fullName evidence="1">Uncharacterized protein</fullName>
    </submittedName>
</protein>
<dbReference type="Proteomes" id="UP000070533">
    <property type="component" value="Unassembled WGS sequence"/>
</dbReference>
<accession>A0A133Q727</accession>